<name>A0A843VAC1_COLES</name>
<evidence type="ECO:0000313" key="2">
    <source>
        <dbReference type="EMBL" id="MQL90670.1"/>
    </source>
</evidence>
<sequence>YDPVDIGFLQDDEDPMVAWVARATTERGEYELDDEADDPEDPPRPNTFLARAIEVAEEEEGGDGDVGGGRQPHSSQFQAEEEDEVDLLGDLRMERAEGGANIDDDVQFERLMLGPLTVYERSTCNCFLTTKKEGVTYAICCSIPSCKRKGGGNIPTDERKGEGHRSSKLPSQRHCHTRDNRPSTKEEELVLLGIQEREKKWLPLGFQKPCEGYLCSAAKPPTFFVAGLPADSRRSPPTDQSPPQAAEHYHPLLFLVFPCSAVGRSSGGKGGFNPDKELFYLDTFALGLLGQISGTKQSSGRRRGRGRGKRRGRGRGRALLPGSPPTAAAAIDRAADVDADAGRGRGRGGEVMEMGEGTVVMMEMGEGAGVRVDREGAAVVGYIS</sequence>
<reference evidence="2" key="1">
    <citation type="submission" date="2017-07" db="EMBL/GenBank/DDBJ databases">
        <title>Taro Niue Genome Assembly and Annotation.</title>
        <authorList>
            <person name="Atibalentja N."/>
            <person name="Keating K."/>
            <person name="Fields C.J."/>
        </authorList>
    </citation>
    <scope>NUCLEOTIDE SEQUENCE</scope>
    <source>
        <strain evidence="2">Niue_2</strain>
        <tissue evidence="2">Leaf</tissue>
    </source>
</reference>
<protein>
    <submittedName>
        <fullName evidence="2">Uncharacterized protein</fullName>
    </submittedName>
</protein>
<feature type="region of interest" description="Disordered" evidence="1">
    <location>
        <begin position="150"/>
        <end position="183"/>
    </location>
</feature>
<keyword evidence="3" id="KW-1185">Reference proteome</keyword>
<evidence type="ECO:0000313" key="3">
    <source>
        <dbReference type="Proteomes" id="UP000652761"/>
    </source>
</evidence>
<proteinExistence type="predicted"/>
<dbReference type="EMBL" id="NMUH01001264">
    <property type="protein sequence ID" value="MQL90670.1"/>
    <property type="molecule type" value="Genomic_DNA"/>
</dbReference>
<evidence type="ECO:0000256" key="1">
    <source>
        <dbReference type="SAM" id="MobiDB-lite"/>
    </source>
</evidence>
<organism evidence="2 3">
    <name type="scientific">Colocasia esculenta</name>
    <name type="common">Wild taro</name>
    <name type="synonym">Arum esculentum</name>
    <dbReference type="NCBI Taxonomy" id="4460"/>
    <lineage>
        <taxon>Eukaryota</taxon>
        <taxon>Viridiplantae</taxon>
        <taxon>Streptophyta</taxon>
        <taxon>Embryophyta</taxon>
        <taxon>Tracheophyta</taxon>
        <taxon>Spermatophyta</taxon>
        <taxon>Magnoliopsida</taxon>
        <taxon>Liliopsida</taxon>
        <taxon>Araceae</taxon>
        <taxon>Aroideae</taxon>
        <taxon>Colocasieae</taxon>
        <taxon>Colocasia</taxon>
    </lineage>
</organism>
<dbReference type="Proteomes" id="UP000652761">
    <property type="component" value="Unassembled WGS sequence"/>
</dbReference>
<dbReference type="AlphaFoldDB" id="A0A843VAC1"/>
<accession>A0A843VAC1</accession>
<feature type="region of interest" description="Disordered" evidence="1">
    <location>
        <begin position="56"/>
        <end position="83"/>
    </location>
</feature>
<gene>
    <name evidence="2" type="ORF">Taro_023265</name>
</gene>
<feature type="compositionally biased region" description="Basic residues" evidence="1">
    <location>
        <begin position="299"/>
        <end position="316"/>
    </location>
</feature>
<comment type="caution">
    <text evidence="2">The sequence shown here is derived from an EMBL/GenBank/DDBJ whole genome shotgun (WGS) entry which is preliminary data.</text>
</comment>
<feature type="compositionally biased region" description="Basic and acidic residues" evidence="1">
    <location>
        <begin position="156"/>
        <end position="165"/>
    </location>
</feature>
<feature type="non-terminal residue" evidence="2">
    <location>
        <position position="1"/>
    </location>
</feature>
<feature type="region of interest" description="Disordered" evidence="1">
    <location>
        <begin position="294"/>
        <end position="325"/>
    </location>
</feature>